<dbReference type="Pfam" id="PF00746">
    <property type="entry name" value="Gram_pos_anchor"/>
    <property type="match status" value="1"/>
</dbReference>
<evidence type="ECO:0000313" key="10">
    <source>
        <dbReference type="Proteomes" id="UP000234239"/>
    </source>
</evidence>
<feature type="transmembrane region" description="Helical" evidence="6">
    <location>
        <begin position="528"/>
        <end position="549"/>
    </location>
</feature>
<organism evidence="9 10">
    <name type="scientific">Aerococcus sanguinicola</name>
    <dbReference type="NCBI Taxonomy" id="119206"/>
    <lineage>
        <taxon>Bacteria</taxon>
        <taxon>Bacillati</taxon>
        <taxon>Bacillota</taxon>
        <taxon>Bacilli</taxon>
        <taxon>Lactobacillales</taxon>
        <taxon>Aerococcaceae</taxon>
        <taxon>Aerococcus</taxon>
    </lineage>
</organism>
<keyword evidence="1" id="KW-0134">Cell wall</keyword>
<evidence type="ECO:0000259" key="8">
    <source>
        <dbReference type="PROSITE" id="PS51109"/>
    </source>
</evidence>
<proteinExistence type="predicted"/>
<dbReference type="InterPro" id="IPR011098">
    <property type="entry name" value="G5_dom"/>
</dbReference>
<keyword evidence="3 7" id="KW-0732">Signal</keyword>
<feature type="signal peptide" evidence="7">
    <location>
        <begin position="1"/>
        <end position="22"/>
    </location>
</feature>
<feature type="region of interest" description="Disordered" evidence="5">
    <location>
        <begin position="307"/>
        <end position="497"/>
    </location>
</feature>
<accession>A0A2I1MSX6</accession>
<sequence length="582" mass="62337">MKNKETLSFRKVNLGLASVALAGFLAANPQVVEATGTADTGAATAITTAGTAEPTTAPSADASNAGYQIQDPQEAEKTLELVRNTRNTYYDDETVPFAGTSLKDYVTKQGLTKEQYINDIRYDRMNEKDAYIRAEETAIHGKLDHKGPDGVSEPQYHNSNAWGENLSFGRNSVEADFEAWTTAELPALKSANGKFTGENGHLYQILNPFNISFGYGRFSKNAPGVDASKYKNAYDPISALTLSMKPGDTDYPAGKLEKEKKTEPIPFEVERIEDSTLEKGKNIVKQEGEDGLRDSTGVVIRQPKNKIILVGTKEPEKTTTPVTPGPQPEPIPEPTPTPEPSPTPKLEPTPGPNTQPNQEPKQDPQATDPANEGPIATTTPLEEPDQKPDPSQPTGPVNTQPTNTNTPNTDPKKESPSRPVVKPTSTSPSAPSKPSSTSPSAVAPMNTEPTEVNPSAVAPSQDKDPVAPVEDQTPVSAVKPGQSLAKPGKQETKPGKVSALVPKEAKQGQAQASQVKSQSAHSVLPKTGAVAVSFTGFGLALVAAGAALLKRRKYFFLSIFRVQVLSELGLFVIQEFLRLIQE</sequence>
<feature type="domain" description="G5" evidence="8">
    <location>
        <begin position="251"/>
        <end position="337"/>
    </location>
</feature>
<evidence type="ECO:0000256" key="3">
    <source>
        <dbReference type="ARBA" id="ARBA00022729"/>
    </source>
</evidence>
<feature type="compositionally biased region" description="Low complexity" evidence="5">
    <location>
        <begin position="394"/>
        <end position="409"/>
    </location>
</feature>
<evidence type="ECO:0000256" key="2">
    <source>
        <dbReference type="ARBA" id="ARBA00022525"/>
    </source>
</evidence>
<dbReference type="SMART" id="SM01208">
    <property type="entry name" value="G5"/>
    <property type="match status" value="1"/>
</dbReference>
<protein>
    <recommendedName>
        <fullName evidence="8">G5 domain-containing protein</fullName>
    </recommendedName>
</protein>
<evidence type="ECO:0000256" key="6">
    <source>
        <dbReference type="SAM" id="Phobius"/>
    </source>
</evidence>
<reference evidence="9 10" key="1">
    <citation type="submission" date="2017-12" db="EMBL/GenBank/DDBJ databases">
        <title>Phylogenetic diversity of female urinary microbiome.</title>
        <authorList>
            <person name="Thomas-White K."/>
            <person name="Wolfe A.J."/>
        </authorList>
    </citation>
    <scope>NUCLEOTIDE SEQUENCE [LARGE SCALE GENOMIC DNA]</scope>
    <source>
        <strain evidence="9 10">UMB0139</strain>
    </source>
</reference>
<dbReference type="Gene3D" id="2.20.230.10">
    <property type="entry name" value="Resuscitation-promoting factor rpfb"/>
    <property type="match status" value="1"/>
</dbReference>
<dbReference type="Pfam" id="PF07501">
    <property type="entry name" value="G5"/>
    <property type="match status" value="1"/>
</dbReference>
<dbReference type="PROSITE" id="PS51109">
    <property type="entry name" value="G5"/>
    <property type="match status" value="1"/>
</dbReference>
<dbReference type="InterPro" id="IPR035940">
    <property type="entry name" value="CAP_sf"/>
</dbReference>
<keyword evidence="6" id="KW-1133">Transmembrane helix</keyword>
<feature type="compositionally biased region" description="Pro residues" evidence="5">
    <location>
        <begin position="323"/>
        <end position="353"/>
    </location>
</feature>
<evidence type="ECO:0000256" key="1">
    <source>
        <dbReference type="ARBA" id="ARBA00022512"/>
    </source>
</evidence>
<keyword evidence="6" id="KW-0472">Membrane</keyword>
<evidence type="ECO:0000256" key="7">
    <source>
        <dbReference type="SAM" id="SignalP"/>
    </source>
</evidence>
<comment type="caution">
    <text evidence="9">The sequence shown here is derived from an EMBL/GenBank/DDBJ whole genome shotgun (WGS) entry which is preliminary data.</text>
</comment>
<evidence type="ECO:0000313" key="9">
    <source>
        <dbReference type="EMBL" id="PKZ23238.1"/>
    </source>
</evidence>
<dbReference type="NCBIfam" id="TIGR01167">
    <property type="entry name" value="LPXTG_anchor"/>
    <property type="match status" value="1"/>
</dbReference>
<dbReference type="AlphaFoldDB" id="A0A2I1MSX6"/>
<feature type="compositionally biased region" description="Low complexity" evidence="5">
    <location>
        <begin position="417"/>
        <end position="444"/>
    </location>
</feature>
<keyword evidence="2" id="KW-0964">Secreted</keyword>
<gene>
    <name evidence="9" type="ORF">CYJ28_01435</name>
</gene>
<keyword evidence="4" id="KW-0572">Peptidoglycan-anchor</keyword>
<dbReference type="RefSeq" id="WP_101603499.1">
    <property type="nucleotide sequence ID" value="NZ_PKGY01000001.1"/>
</dbReference>
<dbReference type="OrthoDB" id="4398810at2"/>
<dbReference type="Gene3D" id="3.40.33.10">
    <property type="entry name" value="CAP"/>
    <property type="match status" value="1"/>
</dbReference>
<name>A0A2I1MSX6_9LACT</name>
<feature type="chain" id="PRO_5038510067" description="G5 domain-containing protein" evidence="7">
    <location>
        <begin position="23"/>
        <end position="582"/>
    </location>
</feature>
<dbReference type="Proteomes" id="UP000234239">
    <property type="component" value="Unassembled WGS sequence"/>
</dbReference>
<keyword evidence="6" id="KW-0812">Transmembrane</keyword>
<evidence type="ECO:0000256" key="5">
    <source>
        <dbReference type="SAM" id="MobiDB-lite"/>
    </source>
</evidence>
<evidence type="ECO:0000256" key="4">
    <source>
        <dbReference type="ARBA" id="ARBA00023088"/>
    </source>
</evidence>
<dbReference type="EMBL" id="PKGY01000001">
    <property type="protein sequence ID" value="PKZ23238.1"/>
    <property type="molecule type" value="Genomic_DNA"/>
</dbReference>
<dbReference type="InterPro" id="IPR019931">
    <property type="entry name" value="LPXTG_anchor"/>
</dbReference>